<name>A0A0F5LW26_9HYPH</name>
<feature type="transmembrane region" description="Helical" evidence="8">
    <location>
        <begin position="473"/>
        <end position="495"/>
    </location>
</feature>
<feature type="transmembrane region" description="Helical" evidence="8">
    <location>
        <begin position="151"/>
        <end position="171"/>
    </location>
</feature>
<dbReference type="InterPro" id="IPR035906">
    <property type="entry name" value="MetI-like_sf"/>
</dbReference>
<protein>
    <recommendedName>
        <fullName evidence="9">ABC transmembrane type-1 domain-containing protein</fullName>
    </recommendedName>
</protein>
<dbReference type="PANTHER" id="PTHR43357:SF3">
    <property type="entry name" value="FE(3+)-TRANSPORT SYSTEM PERMEASE PROTEIN FBPB 2"/>
    <property type="match status" value="1"/>
</dbReference>
<sequence>MARASALEDSAMPRLNFWTVVMVLTWLLLFVLLFIPVGSVLVSSLYDQSGNFTLANYAKFLTEPRFRVAFLNTLIVGVGGMAGALLLGSIMAFCVSRFVIGGGKFVSLLAILALVSPPFIGAYSWIVLFGAGGVVRGFLRDMGINMPPIYGVGGILVVFSLKFYPYVYLMVSGALSNVNRSLEEAAEGLGLTPWQRTFRISFPMVFPALTAGGLLALIHAIADFGTPRLLGRGFNVLATEAFTLYSAEVGSNMSMATTISVVLILVSMVFVMLQRYMSRRNVYHGNMINKPTRIQLNGWRNWLAHFGVYFIGLCGAMPVIVSVIYSFRKTNGPVFQEGFALQSYQRILFNLGDVVRNSLTFSIAAVILIVLVGTVVGVLVARRTNLNTALLDGAFMVPYVMPGIVIGIAFIAAFNTGPIVLTGTATIIILSIFIRRLPYTVRTTASSLRQISPSMEEAAVSLGYSPFQAFLRITVPMIVPGIIAGGMLSFVTAINELSSSLVLYVGSTMTMPVRIYLLILDGDFGTAAALSTVLLVLSGAAVYIAFRFMGRNEQALL</sequence>
<evidence type="ECO:0000256" key="4">
    <source>
        <dbReference type="ARBA" id="ARBA00022519"/>
    </source>
</evidence>
<evidence type="ECO:0000256" key="8">
    <source>
        <dbReference type="RuleBase" id="RU363032"/>
    </source>
</evidence>
<feature type="transmembrane region" description="Helical" evidence="8">
    <location>
        <begin position="359"/>
        <end position="381"/>
    </location>
</feature>
<feature type="transmembrane region" description="Helical" evidence="8">
    <location>
        <begin position="66"/>
        <end position="87"/>
    </location>
</feature>
<feature type="domain" description="ABC transmembrane type-1" evidence="9">
    <location>
        <begin position="355"/>
        <end position="545"/>
    </location>
</feature>
<comment type="caution">
    <text evidence="10">The sequence shown here is derived from an EMBL/GenBank/DDBJ whole genome shotgun (WGS) entry which is preliminary data.</text>
</comment>
<keyword evidence="3" id="KW-1003">Cell membrane</keyword>
<dbReference type="EMBL" id="LAJF01000036">
    <property type="protein sequence ID" value="KKB86389.1"/>
    <property type="molecule type" value="Genomic_DNA"/>
</dbReference>
<dbReference type="Proteomes" id="UP000033608">
    <property type="component" value="Unassembled WGS sequence"/>
</dbReference>
<evidence type="ECO:0000256" key="3">
    <source>
        <dbReference type="ARBA" id="ARBA00022475"/>
    </source>
</evidence>
<dbReference type="AlphaFoldDB" id="A0A0F5LW26"/>
<feature type="transmembrane region" description="Helical" evidence="8">
    <location>
        <begin position="20"/>
        <end position="46"/>
    </location>
</feature>
<feature type="transmembrane region" description="Helical" evidence="8">
    <location>
        <begin position="419"/>
        <end position="437"/>
    </location>
</feature>
<dbReference type="GO" id="GO:0005886">
    <property type="term" value="C:plasma membrane"/>
    <property type="evidence" value="ECO:0007669"/>
    <property type="project" value="UniProtKB-SubCell"/>
</dbReference>
<feature type="domain" description="ABC transmembrane type-1" evidence="9">
    <location>
        <begin position="70"/>
        <end position="274"/>
    </location>
</feature>
<evidence type="ECO:0000313" key="11">
    <source>
        <dbReference type="Proteomes" id="UP000033608"/>
    </source>
</evidence>
<evidence type="ECO:0000256" key="7">
    <source>
        <dbReference type="ARBA" id="ARBA00023136"/>
    </source>
</evidence>
<comment type="subcellular location">
    <subcellularLocation>
        <location evidence="1">Cell inner membrane</location>
        <topology evidence="1">Multi-pass membrane protein</topology>
    </subcellularLocation>
    <subcellularLocation>
        <location evidence="8">Cell membrane</location>
        <topology evidence="8">Multi-pass membrane protein</topology>
    </subcellularLocation>
</comment>
<feature type="transmembrane region" description="Helical" evidence="8">
    <location>
        <begin position="253"/>
        <end position="273"/>
    </location>
</feature>
<evidence type="ECO:0000256" key="5">
    <source>
        <dbReference type="ARBA" id="ARBA00022692"/>
    </source>
</evidence>
<feature type="transmembrane region" description="Helical" evidence="8">
    <location>
        <begin position="302"/>
        <end position="327"/>
    </location>
</feature>
<organism evidence="10 11">
    <name type="scientific">Devosia limi DSM 17137</name>
    <dbReference type="NCBI Taxonomy" id="1121477"/>
    <lineage>
        <taxon>Bacteria</taxon>
        <taxon>Pseudomonadati</taxon>
        <taxon>Pseudomonadota</taxon>
        <taxon>Alphaproteobacteria</taxon>
        <taxon>Hyphomicrobiales</taxon>
        <taxon>Devosiaceae</taxon>
        <taxon>Devosia</taxon>
    </lineage>
</organism>
<keyword evidence="2 8" id="KW-0813">Transport</keyword>
<dbReference type="STRING" id="1121477.SAMN02745223_01397"/>
<feature type="transmembrane region" description="Helical" evidence="8">
    <location>
        <begin position="527"/>
        <end position="546"/>
    </location>
</feature>
<accession>A0A0F5LW26</accession>
<dbReference type="SUPFAM" id="SSF161098">
    <property type="entry name" value="MetI-like"/>
    <property type="match status" value="2"/>
</dbReference>
<comment type="similarity">
    <text evidence="8">Belongs to the binding-protein-dependent transport system permease family.</text>
</comment>
<dbReference type="GO" id="GO:0055085">
    <property type="term" value="P:transmembrane transport"/>
    <property type="evidence" value="ECO:0007669"/>
    <property type="project" value="InterPro"/>
</dbReference>
<evidence type="ECO:0000313" key="10">
    <source>
        <dbReference type="EMBL" id="KKB86389.1"/>
    </source>
</evidence>
<keyword evidence="5 8" id="KW-0812">Transmembrane</keyword>
<dbReference type="CDD" id="cd06261">
    <property type="entry name" value="TM_PBP2"/>
    <property type="match status" value="2"/>
</dbReference>
<evidence type="ECO:0000256" key="6">
    <source>
        <dbReference type="ARBA" id="ARBA00022989"/>
    </source>
</evidence>
<gene>
    <name evidence="10" type="ORF">VW29_02130</name>
</gene>
<dbReference type="PANTHER" id="PTHR43357">
    <property type="entry name" value="INNER MEMBRANE ABC TRANSPORTER PERMEASE PROTEIN YDCV"/>
    <property type="match status" value="1"/>
</dbReference>
<dbReference type="Gene3D" id="1.10.3720.10">
    <property type="entry name" value="MetI-like"/>
    <property type="match status" value="2"/>
</dbReference>
<dbReference type="PATRIC" id="fig|1121477.3.peg.1481"/>
<evidence type="ECO:0000259" key="9">
    <source>
        <dbReference type="PROSITE" id="PS50928"/>
    </source>
</evidence>
<keyword evidence="11" id="KW-1185">Reference proteome</keyword>
<evidence type="ECO:0000256" key="2">
    <source>
        <dbReference type="ARBA" id="ARBA00022448"/>
    </source>
</evidence>
<feature type="transmembrane region" description="Helical" evidence="8">
    <location>
        <begin position="393"/>
        <end position="413"/>
    </location>
</feature>
<dbReference type="Pfam" id="PF00528">
    <property type="entry name" value="BPD_transp_1"/>
    <property type="match status" value="2"/>
</dbReference>
<keyword evidence="7 8" id="KW-0472">Membrane</keyword>
<dbReference type="InterPro" id="IPR000515">
    <property type="entry name" value="MetI-like"/>
</dbReference>
<reference evidence="10 11" key="1">
    <citation type="submission" date="2015-03" db="EMBL/GenBank/DDBJ databases">
        <authorList>
            <person name="Hassan Y.I."/>
            <person name="Lepp D."/>
            <person name="Zhou T."/>
        </authorList>
    </citation>
    <scope>NUCLEOTIDE SEQUENCE [LARGE SCALE GENOMIC DNA]</scope>
    <source>
        <strain evidence="10 11">DSM 17137</strain>
    </source>
</reference>
<keyword evidence="4" id="KW-0997">Cell inner membrane</keyword>
<proteinExistence type="inferred from homology"/>
<feature type="transmembrane region" description="Helical" evidence="8">
    <location>
        <begin position="200"/>
        <end position="222"/>
    </location>
</feature>
<dbReference type="PROSITE" id="PS50928">
    <property type="entry name" value="ABC_TM1"/>
    <property type="match status" value="2"/>
</dbReference>
<evidence type="ECO:0000256" key="1">
    <source>
        <dbReference type="ARBA" id="ARBA00004429"/>
    </source>
</evidence>
<keyword evidence="6 8" id="KW-1133">Transmembrane helix</keyword>